<dbReference type="AlphaFoldDB" id="A0A1H0B3D3"/>
<dbReference type="Proteomes" id="UP000198541">
    <property type="component" value="Unassembled WGS sequence"/>
</dbReference>
<proteinExistence type="predicted"/>
<dbReference type="InterPro" id="IPR003812">
    <property type="entry name" value="Fido"/>
</dbReference>
<keyword evidence="3" id="KW-1185">Reference proteome</keyword>
<dbReference type="EMBL" id="FNIM01000003">
    <property type="protein sequence ID" value="SDN40149.1"/>
    <property type="molecule type" value="Genomic_DNA"/>
</dbReference>
<organism evidence="2 3">
    <name type="scientific">Actinomyces ruminicola</name>
    <dbReference type="NCBI Taxonomy" id="332524"/>
    <lineage>
        <taxon>Bacteria</taxon>
        <taxon>Bacillati</taxon>
        <taxon>Actinomycetota</taxon>
        <taxon>Actinomycetes</taxon>
        <taxon>Actinomycetales</taxon>
        <taxon>Actinomycetaceae</taxon>
        <taxon>Actinomyces</taxon>
    </lineage>
</organism>
<sequence>MRQGNFAHNGHLCEIVPGCIAHNGCLRRGRRRQVAPGRVAAGGSRPHAYSGPVVSMGVSIGPPPGERPSSAVRPARPSPVIQALKALCADPRVRRAEDALREASAELRWHEALRRRWREARADAAIRGAIASAAVEGAVLPTVVLRDAVANRSLTRAATGDPSLDAAAGLWRAGVRLTEWMPDLRGEARPAQPSPRTLLATLHRDVAGPLAATGRIPLDAVANPRGPGVAPLEGGPGAPPDAGALHARIDALLELIDAPGAPALARAAVVHAEMITARPFVAGNAAVGRLLVRHLITRDGLEPTGVAITDQYAARAPGAYADAAAAYASGRPDGVSAWIVWQAEAILVGIQEAQRICRSIQAGTTAEH</sequence>
<dbReference type="Pfam" id="PF02661">
    <property type="entry name" value="Fic"/>
    <property type="match status" value="1"/>
</dbReference>
<dbReference type="Gene3D" id="1.10.3290.10">
    <property type="entry name" value="Fido-like domain"/>
    <property type="match status" value="1"/>
</dbReference>
<evidence type="ECO:0000259" key="1">
    <source>
        <dbReference type="PROSITE" id="PS51459"/>
    </source>
</evidence>
<dbReference type="InterPro" id="IPR036597">
    <property type="entry name" value="Fido-like_dom_sf"/>
</dbReference>
<gene>
    <name evidence="2" type="ORF">SAMN05216355_10358</name>
</gene>
<accession>A0A1H0B3D3</accession>
<dbReference type="STRING" id="332524.SAMN04487766_12034"/>
<evidence type="ECO:0000313" key="3">
    <source>
        <dbReference type="Proteomes" id="UP000198541"/>
    </source>
</evidence>
<name>A0A1H0B3D3_9ACTO</name>
<evidence type="ECO:0000313" key="2">
    <source>
        <dbReference type="EMBL" id="SDN40149.1"/>
    </source>
</evidence>
<protein>
    <submittedName>
        <fullName evidence="2">Fic/DOC family protein</fullName>
    </submittedName>
</protein>
<dbReference type="PROSITE" id="PS51459">
    <property type="entry name" value="FIDO"/>
    <property type="match status" value="1"/>
</dbReference>
<reference evidence="3" key="1">
    <citation type="submission" date="2016-10" db="EMBL/GenBank/DDBJ databases">
        <authorList>
            <person name="Varghese N."/>
            <person name="Submissions S."/>
        </authorList>
    </citation>
    <scope>NUCLEOTIDE SEQUENCE [LARGE SCALE GENOMIC DNA]</scope>
    <source>
        <strain evidence="3">DSM 27982</strain>
    </source>
</reference>
<feature type="domain" description="Fido" evidence="1">
    <location>
        <begin position="194"/>
        <end position="344"/>
    </location>
</feature>
<dbReference type="SUPFAM" id="SSF140931">
    <property type="entry name" value="Fic-like"/>
    <property type="match status" value="1"/>
</dbReference>